<keyword evidence="1" id="KW-0732">Signal</keyword>
<evidence type="ECO:0000313" key="2">
    <source>
        <dbReference type="EMBL" id="MBG6121641.1"/>
    </source>
</evidence>
<dbReference type="Proteomes" id="UP000658613">
    <property type="component" value="Unassembled WGS sequence"/>
</dbReference>
<feature type="signal peptide" evidence="1">
    <location>
        <begin position="1"/>
        <end position="26"/>
    </location>
</feature>
<sequence length="226" mass="25024">MNSKRVAAVALAAAISVPLAPAPVEAQPVVPSVNQITTQIQNEIDKFLRSLWAPYTQLITAFPQLKPILDPVVSRILPPLPKPAPKKVGPKTDANSLFAALQQSRTRLDREDLSTGRYSNAPYKRDPKLDQMAHRYATEQANSGYINPRGDSLKGYHNNTLIIYNCYTGRPWVSESGYIDEYPEKTLEQHVREGSITDRILYKDITRAGTAVVHRPGKICSAAVFG</sequence>
<keyword evidence="3" id="KW-1185">Reference proteome</keyword>
<organism evidence="2 3">
    <name type="scientific">Corynebacterium aquatimens</name>
    <dbReference type="NCBI Taxonomy" id="1190508"/>
    <lineage>
        <taxon>Bacteria</taxon>
        <taxon>Bacillati</taxon>
        <taxon>Actinomycetota</taxon>
        <taxon>Actinomycetes</taxon>
        <taxon>Mycobacteriales</taxon>
        <taxon>Corynebacteriaceae</taxon>
        <taxon>Corynebacterium</taxon>
    </lineage>
</organism>
<evidence type="ECO:0008006" key="4">
    <source>
        <dbReference type="Google" id="ProtNLM"/>
    </source>
</evidence>
<gene>
    <name evidence="2" type="ORF">IW254_000610</name>
</gene>
<dbReference type="EMBL" id="JADOUE010000001">
    <property type="protein sequence ID" value="MBG6121641.1"/>
    <property type="molecule type" value="Genomic_DNA"/>
</dbReference>
<comment type="caution">
    <text evidence="2">The sequence shown here is derived from an EMBL/GenBank/DDBJ whole genome shotgun (WGS) entry which is preliminary data.</text>
</comment>
<dbReference type="RefSeq" id="WP_196824160.1">
    <property type="nucleotide sequence ID" value="NZ_CP046980.1"/>
</dbReference>
<proteinExistence type="predicted"/>
<accession>A0A931E0R9</accession>
<reference evidence="2" key="1">
    <citation type="submission" date="2020-11" db="EMBL/GenBank/DDBJ databases">
        <title>Sequencing the genomes of 1000 actinobacteria strains.</title>
        <authorList>
            <person name="Klenk H.-P."/>
        </authorList>
    </citation>
    <scope>NUCLEOTIDE SEQUENCE</scope>
    <source>
        <strain evidence="2">DSM 45632</strain>
    </source>
</reference>
<name>A0A931E0R9_9CORY</name>
<feature type="chain" id="PRO_5037895329" description="Secreted protein" evidence="1">
    <location>
        <begin position="27"/>
        <end position="226"/>
    </location>
</feature>
<protein>
    <recommendedName>
        <fullName evidence="4">Secreted protein</fullName>
    </recommendedName>
</protein>
<evidence type="ECO:0000256" key="1">
    <source>
        <dbReference type="SAM" id="SignalP"/>
    </source>
</evidence>
<dbReference type="AlphaFoldDB" id="A0A931E0R9"/>
<evidence type="ECO:0000313" key="3">
    <source>
        <dbReference type="Proteomes" id="UP000658613"/>
    </source>
</evidence>